<dbReference type="EMBL" id="CP000438">
    <property type="protein sequence ID" value="ABJ11286.1"/>
    <property type="molecule type" value="Genomic_DNA"/>
</dbReference>
<gene>
    <name evidence="5" type="ordered locus">PA14_37310</name>
</gene>
<dbReference type="SUPFAM" id="SSF50891">
    <property type="entry name" value="Cyclophilin-like"/>
    <property type="match status" value="1"/>
</dbReference>
<organism evidence="5 6">
    <name type="scientific">Pseudomonas aeruginosa (strain UCBPP-PA14)</name>
    <dbReference type="NCBI Taxonomy" id="208963"/>
    <lineage>
        <taxon>Bacteria</taxon>
        <taxon>Pseudomonadati</taxon>
        <taxon>Pseudomonadota</taxon>
        <taxon>Gammaproteobacteria</taxon>
        <taxon>Pseudomonadales</taxon>
        <taxon>Pseudomonadaceae</taxon>
        <taxon>Pseudomonas</taxon>
    </lineage>
</organism>
<dbReference type="Proteomes" id="UP000000653">
    <property type="component" value="Chromosome"/>
</dbReference>
<dbReference type="BioCyc" id="PAER208963:G1G74-3138-MONOMER"/>
<dbReference type="KEGG" id="pau:PA14_37310"/>
<evidence type="ECO:0000259" key="4">
    <source>
        <dbReference type="SMART" id="SM00797"/>
    </source>
</evidence>
<keyword evidence="2 5" id="KW-0378">Hydrolase</keyword>
<sequence>MNDSIHGGLRVCQSTPLVQLQDRGRFGCRHLGVTQGGALDWLSMGWANWLLGNPLDAAVIEIALGGFVAECHADGWLALAGGDLGATLDGQPLPAWGAFAVRDGQRLAFAHPRQGARAYLAAPGGFAGERQLGSLATVAREGLGGPRADGKALAAGDSLGWLADGARPRALPLPSERIMDCTGEARLELILGAQIGDFPAMSLFDAFNGDWQVDTRADRMGVRLLGPRLECRQQSMISEGIALGAVQVPPDGQPIVLLNDRQTIGGYPRLGALAPLALARLAQCLPGQRVRLLPTVQEAAHREHRRLLAAWDA</sequence>
<dbReference type="PANTHER" id="PTHR43309:SF4">
    <property type="entry name" value="CARBOXYLTRANSFERASE DOMAIN-CONTAINING PROTEIN"/>
    <property type="match status" value="1"/>
</dbReference>
<evidence type="ECO:0000313" key="6">
    <source>
        <dbReference type="Proteomes" id="UP000000653"/>
    </source>
</evidence>
<dbReference type="HOGENOM" id="CLU_028967_0_3_6"/>
<dbReference type="InterPro" id="IPR029000">
    <property type="entry name" value="Cyclophilin-like_dom_sf"/>
</dbReference>
<dbReference type="AlphaFoldDB" id="A0A0H2Z9F2"/>
<proteinExistence type="predicted"/>
<dbReference type="InterPro" id="IPR003778">
    <property type="entry name" value="CT_A_B"/>
</dbReference>
<dbReference type="InterPro" id="IPR052708">
    <property type="entry name" value="PxpC"/>
</dbReference>
<evidence type="ECO:0000313" key="5">
    <source>
        <dbReference type="EMBL" id="ABJ11286.1"/>
    </source>
</evidence>
<evidence type="ECO:0000256" key="3">
    <source>
        <dbReference type="ARBA" id="ARBA00022840"/>
    </source>
</evidence>
<name>A0A0H2Z9F2_PSEAB</name>
<protein>
    <submittedName>
        <fullName evidence="5">Putative allophanate hydrolase subunit 2</fullName>
    </submittedName>
</protein>
<dbReference type="SMART" id="SM00797">
    <property type="entry name" value="AHS2"/>
    <property type="match status" value="1"/>
</dbReference>
<dbReference type="PANTHER" id="PTHR43309">
    <property type="entry name" value="5-OXOPROLINASE SUBUNIT C"/>
    <property type="match status" value="1"/>
</dbReference>
<dbReference type="Pfam" id="PF02626">
    <property type="entry name" value="CT_A_B"/>
    <property type="match status" value="1"/>
</dbReference>
<keyword evidence="1" id="KW-0547">Nucleotide-binding</keyword>
<dbReference type="RefSeq" id="WP_011666680.1">
    <property type="nucleotide sequence ID" value="NC_008463.1"/>
</dbReference>
<dbReference type="GO" id="GO:0005524">
    <property type="term" value="F:ATP binding"/>
    <property type="evidence" value="ECO:0007669"/>
    <property type="project" value="UniProtKB-KW"/>
</dbReference>
<keyword evidence="3" id="KW-0067">ATP-binding</keyword>
<evidence type="ECO:0000256" key="2">
    <source>
        <dbReference type="ARBA" id="ARBA00022801"/>
    </source>
</evidence>
<dbReference type="Gene3D" id="2.40.100.10">
    <property type="entry name" value="Cyclophilin-like"/>
    <property type="match status" value="1"/>
</dbReference>
<evidence type="ECO:0000256" key="1">
    <source>
        <dbReference type="ARBA" id="ARBA00022741"/>
    </source>
</evidence>
<accession>A0A0H2Z9F2</accession>
<reference evidence="5 6" key="1">
    <citation type="journal article" date="2006" name="Genome Biol.">
        <title>Genomic analysis reveals that Pseudomonas aeruginosa virulence is combinatorial.</title>
        <authorList>
            <person name="Lee D.G."/>
            <person name="Urbach J.M."/>
            <person name="Wu G."/>
            <person name="Liberati N.T."/>
            <person name="Feinbaum R.L."/>
            <person name="Miyata S."/>
            <person name="Diggins L.T."/>
            <person name="He J."/>
            <person name="Saucier M."/>
            <person name="Deziel E."/>
            <person name="Friedman L."/>
            <person name="Li L."/>
            <person name="Grills G."/>
            <person name="Montgomery K."/>
            <person name="Kucherlapati R."/>
            <person name="Rahme L.G."/>
            <person name="Ausubel F.M."/>
        </authorList>
    </citation>
    <scope>NUCLEOTIDE SEQUENCE [LARGE SCALE GENOMIC DNA]</scope>
    <source>
        <strain evidence="5 6">UCBPP-PA14</strain>
    </source>
</reference>
<dbReference type="GO" id="GO:0016787">
    <property type="term" value="F:hydrolase activity"/>
    <property type="evidence" value="ECO:0007669"/>
    <property type="project" value="UniProtKB-KW"/>
</dbReference>
<feature type="domain" description="Carboxyltransferase" evidence="4">
    <location>
        <begin position="30"/>
        <end position="311"/>
    </location>
</feature>